<dbReference type="PANTHER" id="PTHR44846">
    <property type="entry name" value="MANNOSYL-D-GLYCERATE TRANSPORT/METABOLISM SYSTEM REPRESSOR MNGR-RELATED"/>
    <property type="match status" value="1"/>
</dbReference>
<evidence type="ECO:0000259" key="4">
    <source>
        <dbReference type="PROSITE" id="PS50949"/>
    </source>
</evidence>
<dbReference type="SUPFAM" id="SSF64288">
    <property type="entry name" value="Chorismate lyase-like"/>
    <property type="match status" value="1"/>
</dbReference>
<dbReference type="GO" id="GO:0003677">
    <property type="term" value="F:DNA binding"/>
    <property type="evidence" value="ECO:0007669"/>
    <property type="project" value="UniProtKB-KW"/>
</dbReference>
<dbReference type="InterPro" id="IPR036390">
    <property type="entry name" value="WH_DNA-bd_sf"/>
</dbReference>
<dbReference type="InterPro" id="IPR050679">
    <property type="entry name" value="Bact_HTH_transcr_reg"/>
</dbReference>
<keyword evidence="1" id="KW-0805">Transcription regulation</keyword>
<evidence type="ECO:0000313" key="5">
    <source>
        <dbReference type="EMBL" id="TNJ67782.1"/>
    </source>
</evidence>
<reference evidence="5 6" key="1">
    <citation type="submission" date="2019-05" db="EMBL/GenBank/DDBJ databases">
        <title>We sequenced the genome of Paenibacillus hemerocallicola KCTC 33185 for further insight into its adaptation and study the phylogeny of Paenibacillus.</title>
        <authorList>
            <person name="Narsing Rao M.P."/>
        </authorList>
    </citation>
    <scope>NUCLEOTIDE SEQUENCE [LARGE SCALE GENOMIC DNA]</scope>
    <source>
        <strain evidence="5 6">KCTC 33185</strain>
    </source>
</reference>
<proteinExistence type="predicted"/>
<dbReference type="Proteomes" id="UP000307943">
    <property type="component" value="Unassembled WGS sequence"/>
</dbReference>
<evidence type="ECO:0000313" key="6">
    <source>
        <dbReference type="Proteomes" id="UP000307943"/>
    </source>
</evidence>
<dbReference type="PRINTS" id="PR00035">
    <property type="entry name" value="HTHGNTR"/>
</dbReference>
<dbReference type="GO" id="GO:0003700">
    <property type="term" value="F:DNA-binding transcription factor activity"/>
    <property type="evidence" value="ECO:0007669"/>
    <property type="project" value="InterPro"/>
</dbReference>
<comment type="caution">
    <text evidence="5">The sequence shown here is derived from an EMBL/GenBank/DDBJ whole genome shotgun (WGS) entry which is preliminary data.</text>
</comment>
<dbReference type="PANTHER" id="PTHR44846:SF1">
    <property type="entry name" value="MANNOSYL-D-GLYCERATE TRANSPORT_METABOLISM SYSTEM REPRESSOR MNGR-RELATED"/>
    <property type="match status" value="1"/>
</dbReference>
<organism evidence="5 6">
    <name type="scientific">Paenibacillus hemerocallicola</name>
    <dbReference type="NCBI Taxonomy" id="1172614"/>
    <lineage>
        <taxon>Bacteria</taxon>
        <taxon>Bacillati</taxon>
        <taxon>Bacillota</taxon>
        <taxon>Bacilli</taxon>
        <taxon>Bacillales</taxon>
        <taxon>Paenibacillaceae</taxon>
        <taxon>Paenibacillus</taxon>
    </lineage>
</organism>
<name>A0A5C4TG64_9BACL</name>
<dbReference type="OrthoDB" id="457376at2"/>
<sequence length="256" mass="29429">MSVVRTLKKLDRGSGMPLYLQLKEVLKEHIEANYRPGDMIPVESEIEEMYQVSRMTVRKAIDELVDDQIVVKQQGRGTFVQSPKITQDMSRIFSWTEEMQQLGKQTETRGLEIQEVRPSRKMVQQLQLAANEKLISIKRIRYANGEPIVIMINYLRASHIPGFLETGLKSESLYDDLEKRYGIRFSDAEEIVSAREASDLEALALQIEQYSPVMHIVRTSYLADGTPMEVVDLVARADRYQYSIRLSGNSRSRNLI</sequence>
<protein>
    <submittedName>
        <fullName evidence="5">GntR family transcriptional regulator</fullName>
    </submittedName>
</protein>
<evidence type="ECO:0000256" key="1">
    <source>
        <dbReference type="ARBA" id="ARBA00023015"/>
    </source>
</evidence>
<dbReference type="InterPro" id="IPR036388">
    <property type="entry name" value="WH-like_DNA-bd_sf"/>
</dbReference>
<dbReference type="InterPro" id="IPR028978">
    <property type="entry name" value="Chorismate_lyase_/UTRA_dom_sf"/>
</dbReference>
<dbReference type="CDD" id="cd07377">
    <property type="entry name" value="WHTH_GntR"/>
    <property type="match status" value="1"/>
</dbReference>
<dbReference type="Gene3D" id="3.40.1410.10">
    <property type="entry name" value="Chorismate lyase-like"/>
    <property type="match status" value="1"/>
</dbReference>
<dbReference type="InterPro" id="IPR011663">
    <property type="entry name" value="UTRA"/>
</dbReference>
<keyword evidence="6" id="KW-1185">Reference proteome</keyword>
<keyword evidence="3" id="KW-0804">Transcription</keyword>
<feature type="domain" description="HTH gntR-type" evidence="4">
    <location>
        <begin position="16"/>
        <end position="83"/>
    </location>
</feature>
<keyword evidence="2" id="KW-0238">DNA-binding</keyword>
<dbReference type="Gene3D" id="1.10.10.10">
    <property type="entry name" value="Winged helix-like DNA-binding domain superfamily/Winged helix DNA-binding domain"/>
    <property type="match status" value="1"/>
</dbReference>
<gene>
    <name evidence="5" type="ORF">FE784_03260</name>
</gene>
<dbReference type="Pfam" id="PF00392">
    <property type="entry name" value="GntR"/>
    <property type="match status" value="1"/>
</dbReference>
<dbReference type="PROSITE" id="PS50949">
    <property type="entry name" value="HTH_GNTR"/>
    <property type="match status" value="1"/>
</dbReference>
<dbReference type="EMBL" id="VDCQ01000003">
    <property type="protein sequence ID" value="TNJ67782.1"/>
    <property type="molecule type" value="Genomic_DNA"/>
</dbReference>
<dbReference type="FunFam" id="1.10.10.10:FF:000079">
    <property type="entry name" value="GntR family transcriptional regulator"/>
    <property type="match status" value="1"/>
</dbReference>
<dbReference type="InterPro" id="IPR000524">
    <property type="entry name" value="Tscrpt_reg_HTH_GntR"/>
</dbReference>
<dbReference type="Pfam" id="PF07702">
    <property type="entry name" value="UTRA"/>
    <property type="match status" value="1"/>
</dbReference>
<dbReference type="SMART" id="SM00866">
    <property type="entry name" value="UTRA"/>
    <property type="match status" value="1"/>
</dbReference>
<dbReference type="AlphaFoldDB" id="A0A5C4TG64"/>
<dbReference type="SMART" id="SM00345">
    <property type="entry name" value="HTH_GNTR"/>
    <property type="match status" value="1"/>
</dbReference>
<dbReference type="GO" id="GO:0045892">
    <property type="term" value="P:negative regulation of DNA-templated transcription"/>
    <property type="evidence" value="ECO:0007669"/>
    <property type="project" value="TreeGrafter"/>
</dbReference>
<dbReference type="SUPFAM" id="SSF46785">
    <property type="entry name" value="Winged helix' DNA-binding domain"/>
    <property type="match status" value="1"/>
</dbReference>
<evidence type="ECO:0000256" key="2">
    <source>
        <dbReference type="ARBA" id="ARBA00023125"/>
    </source>
</evidence>
<accession>A0A5C4TG64</accession>
<evidence type="ECO:0000256" key="3">
    <source>
        <dbReference type="ARBA" id="ARBA00023163"/>
    </source>
</evidence>